<dbReference type="KEGG" id="fax:FUAX_02600"/>
<evidence type="ECO:0000313" key="2">
    <source>
        <dbReference type="Proteomes" id="UP001348817"/>
    </source>
</evidence>
<keyword evidence="2" id="KW-1185">Reference proteome</keyword>
<organism evidence="1 2">
    <name type="scientific">Fulvitalea axinellae</name>
    <dbReference type="NCBI Taxonomy" id="1182444"/>
    <lineage>
        <taxon>Bacteria</taxon>
        <taxon>Pseudomonadati</taxon>
        <taxon>Bacteroidota</taxon>
        <taxon>Cytophagia</taxon>
        <taxon>Cytophagales</taxon>
        <taxon>Persicobacteraceae</taxon>
        <taxon>Fulvitalea</taxon>
    </lineage>
</organism>
<dbReference type="Pfam" id="PF14375">
    <property type="entry name" value="Cys_rich_CWC"/>
    <property type="match status" value="1"/>
</dbReference>
<dbReference type="Proteomes" id="UP001348817">
    <property type="component" value="Chromosome"/>
</dbReference>
<protein>
    <recommendedName>
        <fullName evidence="3">Cysteine-rich CWC</fullName>
    </recommendedName>
</protein>
<dbReference type="InterPro" id="IPR032720">
    <property type="entry name" value="Cys_rich_CWC"/>
</dbReference>
<name>A0AAU9CDH1_9BACT</name>
<accession>A0AAU9CDH1</accession>
<proteinExistence type="predicted"/>
<dbReference type="AlphaFoldDB" id="A0AAU9CDH1"/>
<dbReference type="EMBL" id="AP025314">
    <property type="protein sequence ID" value="BDD07828.1"/>
    <property type="molecule type" value="Genomic_DNA"/>
</dbReference>
<evidence type="ECO:0008006" key="3">
    <source>
        <dbReference type="Google" id="ProtNLM"/>
    </source>
</evidence>
<gene>
    <name evidence="1" type="ORF">FUAX_02600</name>
</gene>
<evidence type="ECO:0000313" key="1">
    <source>
        <dbReference type="EMBL" id="BDD07828.1"/>
    </source>
</evidence>
<dbReference type="RefSeq" id="WP_338393127.1">
    <property type="nucleotide sequence ID" value="NZ_AP025314.1"/>
</dbReference>
<reference evidence="1 2" key="1">
    <citation type="submission" date="2021-12" db="EMBL/GenBank/DDBJ databases">
        <title>Genome sequencing of bacteria with rrn-lacking chromosome and rrn-plasmid.</title>
        <authorList>
            <person name="Anda M."/>
            <person name="Iwasaki W."/>
        </authorList>
    </citation>
    <scope>NUCLEOTIDE SEQUENCE [LARGE SCALE GENOMIC DNA]</scope>
    <source>
        <strain evidence="1 2">DSM 100852</strain>
    </source>
</reference>
<sequence length="73" mass="8361">MPRHEDKKCPRCGAGFECKTGSVTICQCYAVPLNTDEREYIREKFDDCLCARCLAQLKQEFHDTGNEKTVSDK</sequence>